<proteinExistence type="predicted"/>
<reference evidence="1" key="1">
    <citation type="journal article" date="2020" name="Nature">
        <title>Giant virus diversity and host interactions through global metagenomics.</title>
        <authorList>
            <person name="Schulz F."/>
            <person name="Roux S."/>
            <person name="Paez-Espino D."/>
            <person name="Jungbluth S."/>
            <person name="Walsh D.A."/>
            <person name="Denef V.J."/>
            <person name="McMahon K.D."/>
            <person name="Konstantinidis K.T."/>
            <person name="Eloe-Fadrosh E.A."/>
            <person name="Kyrpides N.C."/>
            <person name="Woyke T."/>
        </authorList>
    </citation>
    <scope>NUCLEOTIDE SEQUENCE</scope>
    <source>
        <strain evidence="1">GVMAG-S-1016713-169</strain>
    </source>
</reference>
<dbReference type="AlphaFoldDB" id="A0A6C0LUH7"/>
<protein>
    <submittedName>
        <fullName evidence="1">Uncharacterized protein</fullName>
    </submittedName>
</protein>
<dbReference type="EMBL" id="MN740573">
    <property type="protein sequence ID" value="QHU34496.1"/>
    <property type="molecule type" value="Genomic_DNA"/>
</dbReference>
<sequence length="359" mass="41617">MSLSINKLEKMLRNMGILPKKYFTIASMCVYIECLILETADVILVYIPSKYEIHSPSSGSIFKLSPLEVNNDGTIPGEYGEYDDYEENIYEQVNLEIDNNGEKIENQLETGYNQQLSLKDLGGKDLRQLREIFRQLKRLGLCVQSIKYKLCITFKNYLSCIRRDDSFEGFVINGPQSNSQRKIRISIDLESLYTKRTSLASDVKTVRNGIYKVLNKNQIRHTDNIKKILDCKTSFITSSTKLSVKKEKYTKYLSRLNKMLHLLQLSETKEKRNIETVNQSYVSNTGVKGLQMDIEKSHRVSKHNDKIRDINITRQDVIRYTLEIKGELEDLSLHIDKICFDNIVMLDAIARNFNDMSEF</sequence>
<accession>A0A6C0LUH7</accession>
<name>A0A6C0LUH7_9ZZZZ</name>
<evidence type="ECO:0000313" key="1">
    <source>
        <dbReference type="EMBL" id="QHU34496.1"/>
    </source>
</evidence>
<organism evidence="1">
    <name type="scientific">viral metagenome</name>
    <dbReference type="NCBI Taxonomy" id="1070528"/>
    <lineage>
        <taxon>unclassified sequences</taxon>
        <taxon>metagenomes</taxon>
        <taxon>organismal metagenomes</taxon>
    </lineage>
</organism>